<dbReference type="SUPFAM" id="SSF50800">
    <property type="entry name" value="PK beta-barrel domain-like"/>
    <property type="match status" value="1"/>
</dbReference>
<dbReference type="SUPFAM" id="SSF51621">
    <property type="entry name" value="Phosphoenolpyruvate/pyruvate domain"/>
    <property type="match status" value="1"/>
</dbReference>
<dbReference type="InterPro" id="IPR040442">
    <property type="entry name" value="Pyrv_kinase-like_dom_sf"/>
</dbReference>
<feature type="domain" description="Pyruvate kinase barrel" evidence="14">
    <location>
        <begin position="3"/>
        <end position="328"/>
    </location>
</feature>
<keyword evidence="10 13" id="KW-0324">Glycolysis</keyword>
<dbReference type="EC" id="2.7.1.40" evidence="3 12"/>
<evidence type="ECO:0000256" key="12">
    <source>
        <dbReference type="NCBIfam" id="TIGR01064"/>
    </source>
</evidence>
<name>A0ABT2VM20_9ALTE</name>
<dbReference type="Pfam" id="PF00224">
    <property type="entry name" value="PK"/>
    <property type="match status" value="1"/>
</dbReference>
<evidence type="ECO:0000313" key="17">
    <source>
        <dbReference type="Proteomes" id="UP001209257"/>
    </source>
</evidence>
<dbReference type="InterPro" id="IPR015813">
    <property type="entry name" value="Pyrv/PenolPyrv_kinase-like_dom"/>
</dbReference>
<evidence type="ECO:0000256" key="8">
    <source>
        <dbReference type="ARBA" id="ARBA00022840"/>
    </source>
</evidence>
<keyword evidence="5" id="KW-0479">Metal-binding</keyword>
<dbReference type="EMBL" id="JAOTJC010000006">
    <property type="protein sequence ID" value="MCU7554371.1"/>
    <property type="molecule type" value="Genomic_DNA"/>
</dbReference>
<sequence>MTRRTKILATLGPATDSLEKIQAIIDAGANVVRMNFSHGQAEDHIERAKRVREAASNLGKYVAILGDLQGPKIRVARFKDGAVTLKEGAAFILDAEMNKDDGDENAVGIDYKALPDDVSADDILLLDDGRIQLKVTAVKGRQVHTVVTVPGKLSNNKGINRQGGGLSAEALTEKDKQDIKTAAKIGVDYLAVSFPRSGADLNYARELAQQAGCNAMICAKVERAEAVASDEAIDDIISASDAVMVARGDLGVEIGDAELVGVQKKLISRSRQLNKVVITATQMMESMIDSPMPTRAEVMDVANAVLDGTDAVMLSAETAAGSYPVETVQAMARVCEGAETHPSVKLSKHRMDELFSSVSETVALSAVYAANHLPSIRAIVGLTESGNTPKLMSRITTTLPIIALSRHEHTLNSMALFRGVKPVYFDSRQSEPGQLKYDVMNALKAHGLVKSGDSVIMTYGDEMEKIGGTNAMKIVQVD</sequence>
<evidence type="ECO:0000256" key="11">
    <source>
        <dbReference type="ARBA" id="ARBA00023317"/>
    </source>
</evidence>
<keyword evidence="7 13" id="KW-0418">Kinase</keyword>
<gene>
    <name evidence="16" type="primary">pyk</name>
    <name evidence="16" type="ORF">OCL06_07150</name>
</gene>
<comment type="pathway">
    <text evidence="1 13">Carbohydrate degradation; glycolysis; pyruvate from D-glyceraldehyde 3-phosphate: step 5/5.</text>
</comment>
<dbReference type="Gene3D" id="3.20.20.60">
    <property type="entry name" value="Phosphoenolpyruvate-binding domains"/>
    <property type="match status" value="1"/>
</dbReference>
<dbReference type="NCBIfam" id="TIGR01064">
    <property type="entry name" value="pyruv_kin"/>
    <property type="match status" value="1"/>
</dbReference>
<dbReference type="InterPro" id="IPR015793">
    <property type="entry name" value="Pyrv_Knase_brl"/>
</dbReference>
<organism evidence="16 17">
    <name type="scientific">Alteromonas salexigens</name>
    <dbReference type="NCBI Taxonomy" id="2982530"/>
    <lineage>
        <taxon>Bacteria</taxon>
        <taxon>Pseudomonadati</taxon>
        <taxon>Pseudomonadota</taxon>
        <taxon>Gammaproteobacteria</taxon>
        <taxon>Alteromonadales</taxon>
        <taxon>Alteromonadaceae</taxon>
        <taxon>Alteromonas/Salinimonas group</taxon>
        <taxon>Alteromonas</taxon>
    </lineage>
</organism>
<dbReference type="PANTHER" id="PTHR11817">
    <property type="entry name" value="PYRUVATE KINASE"/>
    <property type="match status" value="1"/>
</dbReference>
<reference evidence="17" key="1">
    <citation type="submission" date="2023-07" db="EMBL/GenBank/DDBJ databases">
        <title>Study on multiphase classification of strain Alteromonas salexigens isolated from the Yellow Sea.</title>
        <authorList>
            <person name="Sun L."/>
        </authorList>
    </citation>
    <scope>NUCLEOTIDE SEQUENCE [LARGE SCALE GENOMIC DNA]</scope>
    <source>
        <strain evidence="17">ASW11-19</strain>
    </source>
</reference>
<accession>A0ABT2VM20</accession>
<dbReference type="NCBIfam" id="NF004978">
    <property type="entry name" value="PRK06354.1"/>
    <property type="match status" value="1"/>
</dbReference>
<dbReference type="Gene3D" id="2.40.33.10">
    <property type="entry name" value="PK beta-barrel domain-like"/>
    <property type="match status" value="1"/>
</dbReference>
<dbReference type="InterPro" id="IPR015806">
    <property type="entry name" value="Pyrv_Knase_insert_dom_sf"/>
</dbReference>
<evidence type="ECO:0000256" key="5">
    <source>
        <dbReference type="ARBA" id="ARBA00022723"/>
    </source>
</evidence>
<evidence type="ECO:0000259" key="15">
    <source>
        <dbReference type="Pfam" id="PF02887"/>
    </source>
</evidence>
<dbReference type="PRINTS" id="PR01050">
    <property type="entry name" value="PYRUVTKNASE"/>
</dbReference>
<keyword evidence="4 13" id="KW-0808">Transferase</keyword>
<dbReference type="RefSeq" id="WP_262993046.1">
    <property type="nucleotide sequence ID" value="NZ_JAOTJC010000006.1"/>
</dbReference>
<dbReference type="InterPro" id="IPR001697">
    <property type="entry name" value="Pyr_Knase"/>
</dbReference>
<dbReference type="InterPro" id="IPR015795">
    <property type="entry name" value="Pyrv_Knase_C"/>
</dbReference>
<evidence type="ECO:0000313" key="16">
    <source>
        <dbReference type="EMBL" id="MCU7554371.1"/>
    </source>
</evidence>
<dbReference type="GO" id="GO:0016301">
    <property type="term" value="F:kinase activity"/>
    <property type="evidence" value="ECO:0007669"/>
    <property type="project" value="UniProtKB-KW"/>
</dbReference>
<evidence type="ECO:0000256" key="7">
    <source>
        <dbReference type="ARBA" id="ARBA00022777"/>
    </source>
</evidence>
<evidence type="ECO:0000259" key="14">
    <source>
        <dbReference type="Pfam" id="PF00224"/>
    </source>
</evidence>
<keyword evidence="8" id="KW-0067">ATP-binding</keyword>
<evidence type="ECO:0000256" key="10">
    <source>
        <dbReference type="ARBA" id="ARBA00023152"/>
    </source>
</evidence>
<proteinExistence type="inferred from homology"/>
<keyword evidence="17" id="KW-1185">Reference proteome</keyword>
<dbReference type="GO" id="GO:0004743">
    <property type="term" value="F:pyruvate kinase activity"/>
    <property type="evidence" value="ECO:0007669"/>
    <property type="project" value="UniProtKB-EC"/>
</dbReference>
<dbReference type="Proteomes" id="UP001209257">
    <property type="component" value="Unassembled WGS sequence"/>
</dbReference>
<evidence type="ECO:0000256" key="9">
    <source>
        <dbReference type="ARBA" id="ARBA00022842"/>
    </source>
</evidence>
<evidence type="ECO:0000256" key="2">
    <source>
        <dbReference type="ARBA" id="ARBA00008663"/>
    </source>
</evidence>
<comment type="similarity">
    <text evidence="2 13">Belongs to the pyruvate kinase family.</text>
</comment>
<dbReference type="Gene3D" id="3.40.1380.20">
    <property type="entry name" value="Pyruvate kinase, C-terminal domain"/>
    <property type="match status" value="1"/>
</dbReference>
<evidence type="ECO:0000256" key="13">
    <source>
        <dbReference type="RuleBase" id="RU000504"/>
    </source>
</evidence>
<evidence type="ECO:0000256" key="4">
    <source>
        <dbReference type="ARBA" id="ARBA00022679"/>
    </source>
</evidence>
<keyword evidence="11 16" id="KW-0670">Pyruvate</keyword>
<protein>
    <recommendedName>
        <fullName evidence="3 12">Pyruvate kinase</fullName>
        <ecNumber evidence="3 12">2.7.1.40</ecNumber>
    </recommendedName>
</protein>
<feature type="domain" description="Pyruvate kinase C-terminal" evidence="15">
    <location>
        <begin position="360"/>
        <end position="475"/>
    </location>
</feature>
<keyword evidence="9 13" id="KW-0460">Magnesium</keyword>
<dbReference type="Pfam" id="PF02887">
    <property type="entry name" value="PK_C"/>
    <property type="match status" value="1"/>
</dbReference>
<comment type="caution">
    <text evidence="16">The sequence shown here is derived from an EMBL/GenBank/DDBJ whole genome shotgun (WGS) entry which is preliminary data.</text>
</comment>
<dbReference type="SUPFAM" id="SSF52935">
    <property type="entry name" value="PK C-terminal domain-like"/>
    <property type="match status" value="1"/>
</dbReference>
<dbReference type="InterPro" id="IPR011037">
    <property type="entry name" value="Pyrv_Knase-like_insert_dom_sf"/>
</dbReference>
<evidence type="ECO:0000256" key="6">
    <source>
        <dbReference type="ARBA" id="ARBA00022741"/>
    </source>
</evidence>
<evidence type="ECO:0000256" key="1">
    <source>
        <dbReference type="ARBA" id="ARBA00004997"/>
    </source>
</evidence>
<dbReference type="InterPro" id="IPR036918">
    <property type="entry name" value="Pyrv_Knase_C_sf"/>
</dbReference>
<comment type="catalytic activity">
    <reaction evidence="13">
        <text>pyruvate + ATP = phosphoenolpyruvate + ADP + H(+)</text>
        <dbReference type="Rhea" id="RHEA:18157"/>
        <dbReference type="ChEBI" id="CHEBI:15361"/>
        <dbReference type="ChEBI" id="CHEBI:15378"/>
        <dbReference type="ChEBI" id="CHEBI:30616"/>
        <dbReference type="ChEBI" id="CHEBI:58702"/>
        <dbReference type="ChEBI" id="CHEBI:456216"/>
        <dbReference type="EC" id="2.7.1.40"/>
    </reaction>
</comment>
<evidence type="ECO:0000256" key="3">
    <source>
        <dbReference type="ARBA" id="ARBA00012142"/>
    </source>
</evidence>
<dbReference type="NCBIfam" id="NF004491">
    <property type="entry name" value="PRK05826.1"/>
    <property type="match status" value="1"/>
</dbReference>
<keyword evidence="6" id="KW-0547">Nucleotide-binding</keyword>